<dbReference type="PANTHER" id="PTHR12558">
    <property type="entry name" value="CELL DIVISION CYCLE 16,23,27"/>
    <property type="match status" value="1"/>
</dbReference>
<organism evidence="2 3">
    <name type="scientific">Shackletoniella antarctica</name>
    <dbReference type="NCBI Taxonomy" id="268115"/>
    <lineage>
        <taxon>Bacteria</taxon>
        <taxon>Bacillati</taxon>
        <taxon>Cyanobacteriota</taxon>
        <taxon>Cyanophyceae</taxon>
        <taxon>Oculatellales</taxon>
        <taxon>Oculatellaceae</taxon>
        <taxon>Shackletoniella</taxon>
    </lineage>
</organism>
<protein>
    <recommendedName>
        <fullName evidence="4">MalT-like TPR region domain-containing protein</fullName>
    </recommendedName>
</protein>
<dbReference type="SMART" id="SM00028">
    <property type="entry name" value="TPR"/>
    <property type="match status" value="4"/>
</dbReference>
<evidence type="ECO:0008006" key="4">
    <source>
        <dbReference type="Google" id="ProtNLM"/>
    </source>
</evidence>
<name>A0A2W4W627_9CYAN</name>
<reference evidence="2 3" key="2">
    <citation type="submission" date="2018-06" db="EMBL/GenBank/DDBJ databases">
        <title>Metagenomic assembly of (sub)arctic Cyanobacteria and their associated microbiome from non-axenic cultures.</title>
        <authorList>
            <person name="Baurain D."/>
        </authorList>
    </citation>
    <scope>NUCLEOTIDE SEQUENCE [LARGE SCALE GENOMIC DNA]</scope>
    <source>
        <strain evidence="2">ULC041bin1</strain>
    </source>
</reference>
<dbReference type="Pfam" id="PF13432">
    <property type="entry name" value="TPR_16"/>
    <property type="match status" value="2"/>
</dbReference>
<dbReference type="Gene3D" id="1.25.40.10">
    <property type="entry name" value="Tetratricopeptide repeat domain"/>
    <property type="match status" value="1"/>
</dbReference>
<dbReference type="AlphaFoldDB" id="A0A2W4W627"/>
<dbReference type="Pfam" id="PF13428">
    <property type="entry name" value="TPR_14"/>
    <property type="match status" value="1"/>
</dbReference>
<evidence type="ECO:0000313" key="3">
    <source>
        <dbReference type="Proteomes" id="UP000249081"/>
    </source>
</evidence>
<sequence>MVSFKAVTPRLGRAYIAGFLGLGLLSLGVIPLGQSAWPQGDYEYAFSDSLERQSERTLEQSISFYQGRIHQNSTDGLDQAALANLYIQMARATRLESWYLLAEKTAQQSLANLPFSNDGAVLALAQIAEAQHDFETAVSLAESVGNPDALGLVITSKLAMGQLDDAANLANALAEQYPTLGSLTLRALTYEAQGRDQLALADFQRAIAAEEPGSPVGSAQTRVFLGRFFAQRGDHKAAQALYREALHIAPGYPLAYLQLAELATVQARYRTARYHYREVGGPIALHGLARVQALQGRTATDAWAVAETELRRNIEGNSLGHRRDLAHLLLERGDPADAKEALALMKTETANRRDARTLDLLAWALVESGQLPAAQQAIGEALDQGVRNAGIAYRAGEIEAALNRPAQAEQFFRLAVDIDPTFTPETRQRLGLTRQHQRFL</sequence>
<accession>A0A2W4W627</accession>
<keyword evidence="1" id="KW-0802">TPR repeat</keyword>
<gene>
    <name evidence="2" type="ORF">DCF17_15965</name>
</gene>
<feature type="repeat" description="TPR" evidence="1">
    <location>
        <begin position="219"/>
        <end position="252"/>
    </location>
</feature>
<dbReference type="InterPro" id="IPR011990">
    <property type="entry name" value="TPR-like_helical_dom_sf"/>
</dbReference>
<dbReference type="PANTHER" id="PTHR12558:SF13">
    <property type="entry name" value="CELL DIVISION CYCLE PROTEIN 27 HOMOLOG"/>
    <property type="match status" value="1"/>
</dbReference>
<reference evidence="3" key="1">
    <citation type="submission" date="2018-04" db="EMBL/GenBank/DDBJ databases">
        <authorList>
            <person name="Cornet L."/>
        </authorList>
    </citation>
    <scope>NUCLEOTIDE SEQUENCE [LARGE SCALE GENOMIC DNA]</scope>
</reference>
<comment type="caution">
    <text evidence="2">The sequence shown here is derived from an EMBL/GenBank/DDBJ whole genome shotgun (WGS) entry which is preliminary data.</text>
</comment>
<evidence type="ECO:0000313" key="2">
    <source>
        <dbReference type="EMBL" id="PZO37439.1"/>
    </source>
</evidence>
<dbReference type="Proteomes" id="UP000249081">
    <property type="component" value="Unassembled WGS sequence"/>
</dbReference>
<dbReference type="EMBL" id="QBMN01000122">
    <property type="protein sequence ID" value="PZO37439.1"/>
    <property type="molecule type" value="Genomic_DNA"/>
</dbReference>
<dbReference type="PROSITE" id="PS50005">
    <property type="entry name" value="TPR"/>
    <property type="match status" value="1"/>
</dbReference>
<dbReference type="SUPFAM" id="SSF48452">
    <property type="entry name" value="TPR-like"/>
    <property type="match status" value="2"/>
</dbReference>
<dbReference type="InterPro" id="IPR019734">
    <property type="entry name" value="TPR_rpt"/>
</dbReference>
<evidence type="ECO:0000256" key="1">
    <source>
        <dbReference type="PROSITE-ProRule" id="PRU00339"/>
    </source>
</evidence>
<proteinExistence type="predicted"/>